<sequence>MDKYRCLRLSGQFTASYVFFCLLLRLLKRDGTGVELLKPPLVSACYPPVLQLMASHRRVGLPGSRFVIYLRLQRLEWTLPLVMAGPGRGQSCFAYSTVRVAFRTVCGPLDCSPVVISSGLCGFDVGSGIFSLDVSTANFKVVHGSVSIS</sequence>
<accession>A0A816RDQ2</accession>
<organism evidence="1">
    <name type="scientific">Brassica napus</name>
    <name type="common">Rape</name>
    <dbReference type="NCBI Taxonomy" id="3708"/>
    <lineage>
        <taxon>Eukaryota</taxon>
        <taxon>Viridiplantae</taxon>
        <taxon>Streptophyta</taxon>
        <taxon>Embryophyta</taxon>
        <taxon>Tracheophyta</taxon>
        <taxon>Spermatophyta</taxon>
        <taxon>Magnoliopsida</taxon>
        <taxon>eudicotyledons</taxon>
        <taxon>Gunneridae</taxon>
        <taxon>Pentapetalae</taxon>
        <taxon>rosids</taxon>
        <taxon>malvids</taxon>
        <taxon>Brassicales</taxon>
        <taxon>Brassicaceae</taxon>
        <taxon>Brassiceae</taxon>
        <taxon>Brassica</taxon>
    </lineage>
</organism>
<dbReference type="AlphaFoldDB" id="A0A816RDQ2"/>
<evidence type="ECO:0000313" key="1">
    <source>
        <dbReference type="EMBL" id="CAF2070727.1"/>
    </source>
</evidence>
<protein>
    <submittedName>
        <fullName evidence="1">(rape) hypothetical protein</fullName>
    </submittedName>
</protein>
<dbReference type="Proteomes" id="UP001295469">
    <property type="component" value="Chromosome C01"/>
</dbReference>
<proteinExistence type="predicted"/>
<gene>
    <name evidence="1" type="ORF">DARMORV10_C01P17010.1</name>
</gene>
<reference evidence="1" key="1">
    <citation type="submission" date="2021-01" db="EMBL/GenBank/DDBJ databases">
        <authorList>
            <consortium name="Genoscope - CEA"/>
            <person name="William W."/>
        </authorList>
    </citation>
    <scope>NUCLEOTIDE SEQUENCE</scope>
</reference>
<dbReference type="EMBL" id="HG994365">
    <property type="protein sequence ID" value="CAF2070727.1"/>
    <property type="molecule type" value="Genomic_DNA"/>
</dbReference>
<name>A0A816RDQ2_BRANA</name>